<dbReference type="NCBIfam" id="TIGR01589">
    <property type="entry name" value="A_thal_3526"/>
    <property type="match status" value="1"/>
</dbReference>
<dbReference type="KEGG" id="rarg:115751165"/>
<evidence type="ECO:0000313" key="1">
    <source>
        <dbReference type="Proteomes" id="UP000827889"/>
    </source>
</evidence>
<protein>
    <submittedName>
        <fullName evidence="2">Uncharacterized protein LOC115751165</fullName>
    </submittedName>
</protein>
<proteinExistence type="predicted"/>
<accession>A0A8B8QF05</accession>
<evidence type="ECO:0000313" key="2">
    <source>
        <dbReference type="RefSeq" id="XP_030544782.1"/>
    </source>
</evidence>
<reference evidence="2" key="1">
    <citation type="submission" date="2025-08" db="UniProtKB">
        <authorList>
            <consortium name="RefSeq"/>
        </authorList>
    </citation>
    <scope>IDENTIFICATION</scope>
    <source>
        <tissue evidence="2">Leaf</tissue>
    </source>
</reference>
<name>A0A8B8QF05_9MYRT</name>
<dbReference type="InterPro" id="IPR006476">
    <property type="entry name" value="CHP01589_pln"/>
</dbReference>
<dbReference type="Proteomes" id="UP000827889">
    <property type="component" value="Chromosome 11"/>
</dbReference>
<dbReference type="PANTHER" id="PTHR31871:SF5">
    <property type="entry name" value="TRANSMEMBRANE PROTEIN"/>
    <property type="match status" value="1"/>
</dbReference>
<dbReference type="RefSeq" id="XP_030544782.1">
    <property type="nucleotide sequence ID" value="XM_030688922.2"/>
</dbReference>
<dbReference type="OrthoDB" id="765837at2759"/>
<sequence length="103" mass="12467">MVHRERRRHRRQPCLYCHPQSYIRMVQHLIERCLVFHMTRDDCIQALAKHASAQPVVTLTVWEELLNKNKSFFQVYYRVVPQSHPEYKPSERFSEGTQQIAMR</sequence>
<keyword evidence="1" id="KW-1185">Reference proteome</keyword>
<dbReference type="Pfam" id="PF09713">
    <property type="entry name" value="A_thal_3526"/>
    <property type="match status" value="1"/>
</dbReference>
<dbReference type="GeneID" id="115751165"/>
<gene>
    <name evidence="2" type="primary">LOC115751165</name>
</gene>
<dbReference type="PANTHER" id="PTHR31871">
    <property type="entry name" value="OS02G0137100 PROTEIN"/>
    <property type="match status" value="1"/>
</dbReference>
<organism evidence="1 2">
    <name type="scientific">Rhodamnia argentea</name>
    <dbReference type="NCBI Taxonomy" id="178133"/>
    <lineage>
        <taxon>Eukaryota</taxon>
        <taxon>Viridiplantae</taxon>
        <taxon>Streptophyta</taxon>
        <taxon>Embryophyta</taxon>
        <taxon>Tracheophyta</taxon>
        <taxon>Spermatophyta</taxon>
        <taxon>Magnoliopsida</taxon>
        <taxon>eudicotyledons</taxon>
        <taxon>Gunneridae</taxon>
        <taxon>Pentapetalae</taxon>
        <taxon>rosids</taxon>
        <taxon>malvids</taxon>
        <taxon>Myrtales</taxon>
        <taxon>Myrtaceae</taxon>
        <taxon>Myrtoideae</taxon>
        <taxon>Myrteae</taxon>
        <taxon>Australasian group</taxon>
        <taxon>Rhodamnia</taxon>
    </lineage>
</organism>
<dbReference type="AlphaFoldDB" id="A0A8B8QF05"/>